<organism evidence="1 2">
    <name type="scientific">Candidatus Sulfuritelmatomonas gaucii</name>
    <dbReference type="NCBI Taxonomy" id="2043161"/>
    <lineage>
        <taxon>Bacteria</taxon>
        <taxon>Pseudomonadati</taxon>
        <taxon>Acidobacteriota</taxon>
        <taxon>Terriglobia</taxon>
        <taxon>Terriglobales</taxon>
        <taxon>Acidobacteriaceae</taxon>
        <taxon>Candidatus Sulfuritelmatomonas</taxon>
    </lineage>
</organism>
<accession>A0A2N9LTS7</accession>
<sequence>MNRRFWTIFAGLFGLTTVILFAVPSSAQMQEVKPKPPMYSYVANWQIPRANWPDMANAIAPVSAIMDKAMADGTIIGYGADTNLIHQPDAETHDNWWSSMSMAGLIKVLDQIHESGNANSPALNAATKHWDEVYVSRYYNWKSGSYKNAYTHVSVYKLKKDVPDDALDNLAQHLVVPMLEKQLADGTILEYEIDTMAVHTEAPGTFVIVCLTPTPEGIDTVQGAVIQSAKDHPLGIQAFDSYTDYSAHRDELYKSEGAYK</sequence>
<dbReference type="Proteomes" id="UP000239735">
    <property type="component" value="Unassembled WGS sequence"/>
</dbReference>
<evidence type="ECO:0000313" key="2">
    <source>
        <dbReference type="Proteomes" id="UP000239735"/>
    </source>
</evidence>
<protein>
    <submittedName>
        <fullName evidence="1">Uncharacterized protein</fullName>
    </submittedName>
</protein>
<dbReference type="AlphaFoldDB" id="A0A2N9LTS7"/>
<dbReference type="EMBL" id="OKRB01000114">
    <property type="protein sequence ID" value="SPE26609.1"/>
    <property type="molecule type" value="Genomic_DNA"/>
</dbReference>
<name>A0A2N9LTS7_9BACT</name>
<evidence type="ECO:0000313" key="1">
    <source>
        <dbReference type="EMBL" id="SPE26609.1"/>
    </source>
</evidence>
<reference evidence="2" key="1">
    <citation type="submission" date="2018-02" db="EMBL/GenBank/DDBJ databases">
        <authorList>
            <person name="Hausmann B."/>
        </authorList>
    </citation>
    <scope>NUCLEOTIDE SEQUENCE [LARGE SCALE GENOMIC DNA]</scope>
    <source>
        <strain evidence="2">Peat soil MAG SbA5</strain>
    </source>
</reference>
<proteinExistence type="predicted"/>
<dbReference type="OrthoDB" id="115504at2"/>
<gene>
    <name evidence="1" type="ORF">SBA5_550032</name>
</gene>